<dbReference type="Pfam" id="PF01636">
    <property type="entry name" value="APH"/>
    <property type="match status" value="1"/>
</dbReference>
<evidence type="ECO:0000259" key="1">
    <source>
        <dbReference type="Pfam" id="PF01636"/>
    </source>
</evidence>
<keyword evidence="3" id="KW-1185">Reference proteome</keyword>
<dbReference type="STRING" id="630515.SAMN04489812_2470"/>
<name>A0A1H1TPU9_9ACTN</name>
<dbReference type="GO" id="GO:0016740">
    <property type="term" value="F:transferase activity"/>
    <property type="evidence" value="ECO:0007669"/>
    <property type="project" value="UniProtKB-KW"/>
</dbReference>
<protein>
    <submittedName>
        <fullName evidence="2">Phosphotransferase enzyme family protein</fullName>
    </submittedName>
</protein>
<dbReference type="AlphaFoldDB" id="A0A1H1TPU9"/>
<sequence length="286" mass="31195">MEAADARRAVSAATRTVSSFGLQVDRTDVLNDSNRLVVRLTPCDTVARVTPVTHFASAELEVELTDLLLRTDAPVAALDPRIGPQVFVRDGFKITFWAHVASTPDPTTLPAADYADALGRLHTGLRQLDVSAPHVLDRIGATEHDVASPDVTPELADRDRELLVGTLRELSRPIVDRHVAEQVLHGEPHPGNVLTTPGGPLFIDFENAATGPVEYDLAWAPFEVAARCSYAEDDLLDSCRGIVLAIIATHRWTLGDRHPSGRRSGWAFLDAVRQGSPWPTLDQVTW</sequence>
<evidence type="ECO:0000313" key="3">
    <source>
        <dbReference type="Proteomes" id="UP000199103"/>
    </source>
</evidence>
<organism evidence="2 3">
    <name type="scientific">Microlunatus soli</name>
    <dbReference type="NCBI Taxonomy" id="630515"/>
    <lineage>
        <taxon>Bacteria</taxon>
        <taxon>Bacillati</taxon>
        <taxon>Actinomycetota</taxon>
        <taxon>Actinomycetes</taxon>
        <taxon>Propionibacteriales</taxon>
        <taxon>Propionibacteriaceae</taxon>
        <taxon>Microlunatus</taxon>
    </lineage>
</organism>
<proteinExistence type="predicted"/>
<keyword evidence="2" id="KW-0808">Transferase</keyword>
<dbReference type="InterPro" id="IPR011009">
    <property type="entry name" value="Kinase-like_dom_sf"/>
</dbReference>
<dbReference type="SUPFAM" id="SSF56112">
    <property type="entry name" value="Protein kinase-like (PK-like)"/>
    <property type="match status" value="1"/>
</dbReference>
<accession>A0A1H1TPU9</accession>
<dbReference type="Gene3D" id="3.30.200.70">
    <property type="match status" value="1"/>
</dbReference>
<dbReference type="EMBL" id="LT629772">
    <property type="protein sequence ID" value="SDS61966.1"/>
    <property type="molecule type" value="Genomic_DNA"/>
</dbReference>
<dbReference type="OrthoDB" id="115252at2"/>
<gene>
    <name evidence="2" type="ORF">SAMN04489812_2470</name>
</gene>
<reference evidence="2 3" key="1">
    <citation type="submission" date="2016-10" db="EMBL/GenBank/DDBJ databases">
        <authorList>
            <person name="de Groot N.N."/>
        </authorList>
    </citation>
    <scope>NUCLEOTIDE SEQUENCE [LARGE SCALE GENOMIC DNA]</scope>
    <source>
        <strain evidence="2 3">DSM 21800</strain>
    </source>
</reference>
<dbReference type="Gene3D" id="1.10.510.10">
    <property type="entry name" value="Transferase(Phosphotransferase) domain 1"/>
    <property type="match status" value="1"/>
</dbReference>
<dbReference type="InterPro" id="IPR002575">
    <property type="entry name" value="Aminoglycoside_PTrfase"/>
</dbReference>
<evidence type="ECO:0000313" key="2">
    <source>
        <dbReference type="EMBL" id="SDS61966.1"/>
    </source>
</evidence>
<dbReference type="Proteomes" id="UP000199103">
    <property type="component" value="Chromosome I"/>
</dbReference>
<feature type="domain" description="Aminoglycoside phosphotransferase" evidence="1">
    <location>
        <begin position="45"/>
        <end position="221"/>
    </location>
</feature>
<dbReference type="Gene3D" id="1.20.1270.170">
    <property type="match status" value="1"/>
</dbReference>
<dbReference type="RefSeq" id="WP_091525096.1">
    <property type="nucleotide sequence ID" value="NZ_LT629772.1"/>
</dbReference>